<dbReference type="AlphaFoldDB" id="A0A382QNJ4"/>
<proteinExistence type="predicted"/>
<dbReference type="EMBL" id="UINC01115433">
    <property type="protein sequence ID" value="SVC86460.1"/>
    <property type="molecule type" value="Genomic_DNA"/>
</dbReference>
<feature type="non-terminal residue" evidence="1">
    <location>
        <position position="27"/>
    </location>
</feature>
<gene>
    <name evidence="1" type="ORF">METZ01_LOCUS339314</name>
</gene>
<name>A0A382QNJ4_9ZZZZ</name>
<protein>
    <submittedName>
        <fullName evidence="1">Uncharacterized protein</fullName>
    </submittedName>
</protein>
<reference evidence="1" key="1">
    <citation type="submission" date="2018-05" db="EMBL/GenBank/DDBJ databases">
        <authorList>
            <person name="Lanie J.A."/>
            <person name="Ng W.-L."/>
            <person name="Kazmierczak K.M."/>
            <person name="Andrzejewski T.M."/>
            <person name="Davidsen T.M."/>
            <person name="Wayne K.J."/>
            <person name="Tettelin H."/>
            <person name="Glass J.I."/>
            <person name="Rusch D."/>
            <person name="Podicherti R."/>
            <person name="Tsui H.-C.T."/>
            <person name="Winkler M.E."/>
        </authorList>
    </citation>
    <scope>NUCLEOTIDE SEQUENCE</scope>
</reference>
<organism evidence="1">
    <name type="scientific">marine metagenome</name>
    <dbReference type="NCBI Taxonomy" id="408172"/>
    <lineage>
        <taxon>unclassified sequences</taxon>
        <taxon>metagenomes</taxon>
        <taxon>ecological metagenomes</taxon>
    </lineage>
</organism>
<sequence>MTKLFLFNIKKIIRLFFWVLADFVILI</sequence>
<evidence type="ECO:0000313" key="1">
    <source>
        <dbReference type="EMBL" id="SVC86460.1"/>
    </source>
</evidence>
<accession>A0A382QNJ4</accession>